<proteinExistence type="predicted"/>
<reference evidence="1" key="1">
    <citation type="submission" date="2016-10" db="EMBL/GenBank/DDBJ databases">
        <authorList>
            <person name="de Groot N.N."/>
        </authorList>
    </citation>
    <scope>NUCLEOTIDE SEQUENCE</scope>
</reference>
<dbReference type="EMBL" id="FPHL01000058">
    <property type="protein sequence ID" value="SFV69356.1"/>
    <property type="molecule type" value="Genomic_DNA"/>
</dbReference>
<accession>A0A1W1CU52</accession>
<gene>
    <name evidence="1" type="ORF">MNB_SV-10-159</name>
</gene>
<dbReference type="AlphaFoldDB" id="A0A1W1CU52"/>
<protein>
    <submittedName>
        <fullName evidence="1">Uncharacterized protein</fullName>
    </submittedName>
</protein>
<evidence type="ECO:0000313" key="1">
    <source>
        <dbReference type="EMBL" id="SFV69356.1"/>
    </source>
</evidence>
<name>A0A1W1CU52_9ZZZZ</name>
<organism evidence="1">
    <name type="scientific">hydrothermal vent metagenome</name>
    <dbReference type="NCBI Taxonomy" id="652676"/>
    <lineage>
        <taxon>unclassified sequences</taxon>
        <taxon>metagenomes</taxon>
        <taxon>ecological metagenomes</taxon>
    </lineage>
</organism>
<sequence length="91" mass="10408">MLLVKVLVLAALSVSIFAASDHNSSTKDTRIQKAVQKEMENEKKYAKEQRFYNADEYDFKAKEIDPAALKDIKMIKPDYNYTNAWGACDNN</sequence>